<feature type="transmembrane region" description="Helical" evidence="1">
    <location>
        <begin position="147"/>
        <end position="165"/>
    </location>
</feature>
<reference evidence="2 3" key="1">
    <citation type="submission" date="2021-01" db="EMBL/GenBank/DDBJ databases">
        <title>Whole genome shotgun sequence of Microbispora corallina NBRC 16416.</title>
        <authorList>
            <person name="Komaki H."/>
            <person name="Tamura T."/>
        </authorList>
    </citation>
    <scope>NUCLEOTIDE SEQUENCE [LARGE SCALE GENOMIC DNA]</scope>
    <source>
        <strain evidence="2 3">NBRC 16416</strain>
    </source>
</reference>
<evidence type="ECO:0000313" key="2">
    <source>
        <dbReference type="EMBL" id="GIH44582.1"/>
    </source>
</evidence>
<feature type="transmembrane region" description="Helical" evidence="1">
    <location>
        <begin position="177"/>
        <end position="196"/>
    </location>
</feature>
<dbReference type="RefSeq" id="WP_204061565.1">
    <property type="nucleotide sequence ID" value="NZ_BAAAGP010000054.1"/>
</dbReference>
<sequence length="206" mass="22063">MTAVARMTLLHLRTIAPYRIPGLLVFGAIVLIDSRNPVVLVPTLALVLAPILTAQPFVVGDKADLQTLYAVLPLPRRTVLLGHYAWALMSFFVVAIAGTALAALLAQAQGIPFGRSVATLLTLCWALFAVNISIQLPLLIRFGYTRINLLVTTMPVALLLAGVVRLHLVDIESIRDWLALFWVAGAAAIAASATLASHASRQRQGA</sequence>
<keyword evidence="1" id="KW-0472">Membrane</keyword>
<dbReference type="EMBL" id="BOOC01000063">
    <property type="protein sequence ID" value="GIH44582.1"/>
    <property type="molecule type" value="Genomic_DNA"/>
</dbReference>
<keyword evidence="1" id="KW-1133">Transmembrane helix</keyword>
<protein>
    <submittedName>
        <fullName evidence="2">Uncharacterized protein</fullName>
    </submittedName>
</protein>
<name>A0ABQ4GC17_9ACTN</name>
<dbReference type="InterPro" id="IPR025699">
    <property type="entry name" value="ABC2_memb-like"/>
</dbReference>
<evidence type="ECO:0000313" key="3">
    <source>
        <dbReference type="Proteomes" id="UP000603904"/>
    </source>
</evidence>
<keyword evidence="3" id="KW-1185">Reference proteome</keyword>
<comment type="caution">
    <text evidence="2">The sequence shown here is derived from an EMBL/GenBank/DDBJ whole genome shotgun (WGS) entry which is preliminary data.</text>
</comment>
<feature type="transmembrane region" description="Helical" evidence="1">
    <location>
        <begin position="117"/>
        <end position="140"/>
    </location>
</feature>
<gene>
    <name evidence="2" type="ORF">Mco01_75820</name>
</gene>
<organism evidence="2 3">
    <name type="scientific">Microbispora corallina</name>
    <dbReference type="NCBI Taxonomy" id="83302"/>
    <lineage>
        <taxon>Bacteria</taxon>
        <taxon>Bacillati</taxon>
        <taxon>Actinomycetota</taxon>
        <taxon>Actinomycetes</taxon>
        <taxon>Streptosporangiales</taxon>
        <taxon>Streptosporangiaceae</taxon>
        <taxon>Microbispora</taxon>
    </lineage>
</organism>
<feature type="transmembrane region" description="Helical" evidence="1">
    <location>
        <begin position="80"/>
        <end position="105"/>
    </location>
</feature>
<keyword evidence="1" id="KW-0812">Transmembrane</keyword>
<accession>A0ABQ4GC17</accession>
<dbReference type="Proteomes" id="UP000603904">
    <property type="component" value="Unassembled WGS sequence"/>
</dbReference>
<evidence type="ECO:0000256" key="1">
    <source>
        <dbReference type="SAM" id="Phobius"/>
    </source>
</evidence>
<proteinExistence type="predicted"/>
<feature type="transmembrane region" description="Helical" evidence="1">
    <location>
        <begin position="12"/>
        <end position="32"/>
    </location>
</feature>
<feature type="transmembrane region" description="Helical" evidence="1">
    <location>
        <begin position="38"/>
        <end position="59"/>
    </location>
</feature>
<dbReference type="Pfam" id="PF13346">
    <property type="entry name" value="ABC2_membrane_5"/>
    <property type="match status" value="1"/>
</dbReference>